<feature type="transmembrane region" description="Helical" evidence="9">
    <location>
        <begin position="6"/>
        <end position="27"/>
    </location>
</feature>
<dbReference type="EMBL" id="JBFXLS010000016">
    <property type="protein sequence ID" value="KAL2829404.1"/>
    <property type="molecule type" value="Genomic_DNA"/>
</dbReference>
<evidence type="ECO:0000313" key="11">
    <source>
        <dbReference type="Proteomes" id="UP001610335"/>
    </source>
</evidence>
<dbReference type="InterPro" id="IPR052427">
    <property type="entry name" value="Glycosyltrans_GT2/GT47"/>
</dbReference>
<dbReference type="Gene3D" id="3.90.550.10">
    <property type="entry name" value="Spore Coat Polysaccharide Biosynthesis Protein SpsA, Chain A"/>
    <property type="match status" value="1"/>
</dbReference>
<keyword evidence="2" id="KW-0328">Glycosyltransferase</keyword>
<dbReference type="InterPro" id="IPR029044">
    <property type="entry name" value="Nucleotide-diphossugar_trans"/>
</dbReference>
<dbReference type="PANTHER" id="PTHR47844">
    <property type="entry name" value="SYNTHASE CPS1, PUTATIVE (AFU_ORTHOLOGUE AFUA_7G02500)-RELATED"/>
    <property type="match status" value="1"/>
</dbReference>
<feature type="transmembrane region" description="Helical" evidence="9">
    <location>
        <begin position="377"/>
        <end position="396"/>
    </location>
</feature>
<evidence type="ECO:0000256" key="9">
    <source>
        <dbReference type="SAM" id="Phobius"/>
    </source>
</evidence>
<comment type="subcellular location">
    <subcellularLocation>
        <location evidence="1">Membrane</location>
    </subcellularLocation>
</comment>
<evidence type="ECO:0000313" key="10">
    <source>
        <dbReference type="EMBL" id="KAL2829404.1"/>
    </source>
</evidence>
<keyword evidence="4 9" id="KW-0812">Transmembrane</keyword>
<evidence type="ECO:0000256" key="4">
    <source>
        <dbReference type="ARBA" id="ARBA00022692"/>
    </source>
</evidence>
<dbReference type="PANTHER" id="PTHR47844:SF1">
    <property type="entry name" value="EXOSTOSIN-LIKE 2"/>
    <property type="match status" value="1"/>
</dbReference>
<protein>
    <recommendedName>
        <fullName evidence="12">Nucleotide-diphospho-sugar transferase</fullName>
    </recommendedName>
</protein>
<dbReference type="SUPFAM" id="SSF53448">
    <property type="entry name" value="Nucleotide-diphospho-sugar transferases"/>
    <property type="match status" value="1"/>
</dbReference>
<evidence type="ECO:0000256" key="6">
    <source>
        <dbReference type="ARBA" id="ARBA00023136"/>
    </source>
</evidence>
<keyword evidence="6 9" id="KW-0472">Membrane</keyword>
<evidence type="ECO:0000256" key="7">
    <source>
        <dbReference type="ARBA" id="ARBA00023180"/>
    </source>
</evidence>
<keyword evidence="5 9" id="KW-1133">Transmembrane helix</keyword>
<gene>
    <name evidence="10" type="ORF">BDW59DRAFT_170455</name>
</gene>
<name>A0ABR4INR7_9EURO</name>
<proteinExistence type="predicted"/>
<reference evidence="10 11" key="1">
    <citation type="submission" date="2024-07" db="EMBL/GenBank/DDBJ databases">
        <title>Section-level genome sequencing and comparative genomics of Aspergillus sections Usti and Cavernicolus.</title>
        <authorList>
            <consortium name="Lawrence Berkeley National Laboratory"/>
            <person name="Nybo J.L."/>
            <person name="Vesth T.C."/>
            <person name="Theobald S."/>
            <person name="Frisvad J.C."/>
            <person name="Larsen T.O."/>
            <person name="Kjaerboelling I."/>
            <person name="Rothschild-Mancinelli K."/>
            <person name="Lyhne E.K."/>
            <person name="Kogle M.E."/>
            <person name="Barry K."/>
            <person name="Clum A."/>
            <person name="Na H."/>
            <person name="Ledsgaard L."/>
            <person name="Lin J."/>
            <person name="Lipzen A."/>
            <person name="Kuo A."/>
            <person name="Riley R."/>
            <person name="Mondo S."/>
            <person name="LaButti K."/>
            <person name="Haridas S."/>
            <person name="Pangalinan J."/>
            <person name="Salamov A.A."/>
            <person name="Simmons B.A."/>
            <person name="Magnuson J.K."/>
            <person name="Chen J."/>
            <person name="Drula E."/>
            <person name="Henrissat B."/>
            <person name="Wiebenga A."/>
            <person name="Lubbers R.J."/>
            <person name="Gomes A.C."/>
            <person name="Makela M.R."/>
            <person name="Stajich J."/>
            <person name="Grigoriev I.V."/>
            <person name="Mortensen U.H."/>
            <person name="De vries R.P."/>
            <person name="Baker S.E."/>
            <person name="Andersen M.R."/>
        </authorList>
    </citation>
    <scope>NUCLEOTIDE SEQUENCE [LARGE SCALE GENOMIC DNA]</scope>
    <source>
        <strain evidence="10 11">CBS 600.67</strain>
    </source>
</reference>
<organism evidence="10 11">
    <name type="scientific">Aspergillus cavernicola</name>
    <dbReference type="NCBI Taxonomy" id="176166"/>
    <lineage>
        <taxon>Eukaryota</taxon>
        <taxon>Fungi</taxon>
        <taxon>Dikarya</taxon>
        <taxon>Ascomycota</taxon>
        <taxon>Pezizomycotina</taxon>
        <taxon>Eurotiomycetes</taxon>
        <taxon>Eurotiomycetidae</taxon>
        <taxon>Eurotiales</taxon>
        <taxon>Aspergillaceae</taxon>
        <taxon>Aspergillus</taxon>
        <taxon>Aspergillus subgen. Nidulantes</taxon>
    </lineage>
</organism>
<keyword evidence="7" id="KW-0325">Glycoprotein</keyword>
<evidence type="ECO:0000256" key="5">
    <source>
        <dbReference type="ARBA" id="ARBA00022989"/>
    </source>
</evidence>
<comment type="caution">
    <text evidence="10">The sequence shown here is derived from an EMBL/GenBank/DDBJ whole genome shotgun (WGS) entry which is preliminary data.</text>
</comment>
<keyword evidence="11" id="KW-1185">Reference proteome</keyword>
<evidence type="ECO:0000256" key="2">
    <source>
        <dbReference type="ARBA" id="ARBA00022676"/>
    </source>
</evidence>
<feature type="transmembrane region" description="Helical" evidence="9">
    <location>
        <begin position="311"/>
        <end position="333"/>
    </location>
</feature>
<dbReference type="Pfam" id="PF13641">
    <property type="entry name" value="Glyco_tranf_2_3"/>
    <property type="match status" value="1"/>
</dbReference>
<sequence length="496" mass="56390">MSTYFFYLFIFRYLRLVVNLVSFWLFYRPTPVPSRPSLRPSDCTVILPTVDPTNPCFEECLLSCLINQPGVVIVVTTGAELTQITRPIVSPYKQRFPYTKISVKTTSVANKRLQIAHGLEYVNTKITVLLDDNVFWPSARFLPTLLAPFEDPQVGIVGTNKRVRRTEKGFNMNSFWNMLGALYFERHNFELRATNAIDGGVSVISSETSAHRSRILTDPEFVSAFTNEQVRFGLLGPIESDPDHFITRWNVNHGHKLKIQYSTDSCIETTLATSPSFLSQCLNAARTTWRINAAALFSDGAVWYRQPWSLYAVYLTFFVNFALVYDGVLIYTLMESKLNKDPTALPYLIRWILFTKIIKLTPYFLREPQDLLMLPGYLLFAYFHSLIKLYAALTFWNTSSATESLSLTSRVQAQAQAQTQTQARPAQPVPRDNRVNALQQPEPPVVTPRPRPRGRPRTTLTPSIETDNLVVTRAGTQSLDSPPMKKKGRGRPRKNA</sequence>
<feature type="compositionally biased region" description="Low complexity" evidence="8">
    <location>
        <begin position="416"/>
        <end position="430"/>
    </location>
</feature>
<feature type="compositionally biased region" description="Basic residues" evidence="8">
    <location>
        <begin position="484"/>
        <end position="496"/>
    </location>
</feature>
<evidence type="ECO:0008006" key="12">
    <source>
        <dbReference type="Google" id="ProtNLM"/>
    </source>
</evidence>
<accession>A0ABR4INR7</accession>
<evidence type="ECO:0000256" key="3">
    <source>
        <dbReference type="ARBA" id="ARBA00022679"/>
    </source>
</evidence>
<dbReference type="Proteomes" id="UP001610335">
    <property type="component" value="Unassembled WGS sequence"/>
</dbReference>
<evidence type="ECO:0000256" key="1">
    <source>
        <dbReference type="ARBA" id="ARBA00004370"/>
    </source>
</evidence>
<evidence type="ECO:0000256" key="8">
    <source>
        <dbReference type="SAM" id="MobiDB-lite"/>
    </source>
</evidence>
<feature type="region of interest" description="Disordered" evidence="8">
    <location>
        <begin position="416"/>
        <end position="496"/>
    </location>
</feature>
<keyword evidence="3" id="KW-0808">Transferase</keyword>